<name>A0A220DIN8_PRORE</name>
<geneLocation type="plasmid" evidence="3">
    <name>p06-1619-1</name>
</geneLocation>
<dbReference type="InterPro" id="IPR006935">
    <property type="entry name" value="Helicase/UvrB_N"/>
</dbReference>
<dbReference type="AlphaFoldDB" id="A0A220DIN8"/>
<protein>
    <submittedName>
        <fullName evidence="4">ATP-dependent helicase</fullName>
    </submittedName>
</protein>
<feature type="domain" description="Helicase ATP-binding" evidence="2">
    <location>
        <begin position="31"/>
        <end position="207"/>
    </location>
</feature>
<dbReference type="GO" id="GO:0005524">
    <property type="term" value="F:ATP binding"/>
    <property type="evidence" value="ECO:0007669"/>
    <property type="project" value="InterPro"/>
</dbReference>
<keyword evidence="3" id="KW-0614">Plasmid</keyword>
<organism evidence="3">
    <name type="scientific">Providencia rettgeri</name>
    <dbReference type="NCBI Taxonomy" id="587"/>
    <lineage>
        <taxon>Bacteria</taxon>
        <taxon>Pseudomonadati</taxon>
        <taxon>Pseudomonadota</taxon>
        <taxon>Gammaproteobacteria</taxon>
        <taxon>Enterobacterales</taxon>
        <taxon>Morganellaceae</taxon>
        <taxon>Providencia</taxon>
    </lineage>
</organism>
<sequence>MTTNFVEVTYQTSSDSVNTNTMGMREMQARAYEARQSQYLLLKSPPASGKSRALMFIALDKMRNQNIKKTIIAVPEKSIGGSFSDTDLSTYGFFADWTVKEENNLCIDTSDTSGTFKKFMLSDDDILVCTHSTLRNSFKSLEPSDFNDCLIAIDEFHHVSANDENILGGVLQTLMASSCAHIIAMTGSYFRGDAEPILLPEYESQFDKVTYNYYEQLNGYKYLKSLGIGYHFYQGSYLSEIEQVLDTDKKTILHIPNVNSRESTGNKYQEVDHIIDSIGEIVDDRKIDPIAYDAGVIFVERKTDGKIIRVADLVNDNPQEREKIQGFLRDISSVDDMDLIIALGTAKEGFDWAYCEHSLTIGYRGSLTEIIQIIGRCTRDSENKTHAQFTNLIVNPDVSDSLIKDSVNNMLKAITCSLLMEQILEPRLNFRSPQPKENSDDSINKDKFDNDYKKEQEALKKLNEQKKSGTVEIKGFAEPSTEKVKKIIQEDMTELQAAVLQDNVMQKAMAGGIDAEVANRVHLPRIIEEKFKGLGLSDQEVEEIRQHFVAEALIKPSRIKEKQNGDGTTSRFIEMANNQFDLDNLSVDLIDTCNIYEHAFDVLSKSVDAPVLKAIKNEIDSQKITITKEEVLILFKEHKIEEFMATHNRKPPSLESNDPLERRLAEAVLFAEKMRQQYGR</sequence>
<dbReference type="GO" id="GO:0016787">
    <property type="term" value="F:hydrolase activity"/>
    <property type="evidence" value="ECO:0007669"/>
    <property type="project" value="InterPro"/>
</dbReference>
<dbReference type="Pfam" id="PF04851">
    <property type="entry name" value="ResIII"/>
    <property type="match status" value="1"/>
</dbReference>
<dbReference type="Proteomes" id="UP000824410">
    <property type="component" value="Unassembled WGS sequence"/>
</dbReference>
<gene>
    <name evidence="4" type="ORF">EX242_14815</name>
    <name evidence="3" type="ORF">PRE19P2_0630</name>
</gene>
<keyword evidence="4" id="KW-0547">Nucleotide-binding</keyword>
<dbReference type="SUPFAM" id="SSF52540">
    <property type="entry name" value="P-loop containing nucleoside triphosphate hydrolases"/>
    <property type="match status" value="1"/>
</dbReference>
<evidence type="ECO:0000256" key="1">
    <source>
        <dbReference type="SAM" id="MobiDB-lite"/>
    </source>
</evidence>
<dbReference type="EMBL" id="KX832929">
    <property type="protein sequence ID" value="ARV76150.1"/>
    <property type="molecule type" value="Genomic_DNA"/>
</dbReference>
<accession>A0A220DIN8</accession>
<keyword evidence="4" id="KW-0378">Hydrolase</keyword>
<evidence type="ECO:0000313" key="3">
    <source>
        <dbReference type="EMBL" id="ARV76150.1"/>
    </source>
</evidence>
<dbReference type="GO" id="GO:0003677">
    <property type="term" value="F:DNA binding"/>
    <property type="evidence" value="ECO:0007669"/>
    <property type="project" value="InterPro"/>
</dbReference>
<reference evidence="4" key="2">
    <citation type="submission" date="2019-02" db="EMBL/GenBank/DDBJ databases">
        <title>Genomic characterization of isolates from hospital effluents in KZN, South Africa.</title>
        <authorList>
            <person name="Ntshobeni N."/>
            <person name="Allam M."/>
            <person name="Ismail A."/>
            <person name="Amoako D."/>
            <person name="Essack S."/>
            <person name="Chenia H."/>
        </authorList>
    </citation>
    <scope>NUCLEOTIDE SEQUENCE</scope>
    <source>
        <strain evidence="4">AFE97_S1</strain>
    </source>
</reference>
<feature type="compositionally biased region" description="Basic and acidic residues" evidence="1">
    <location>
        <begin position="437"/>
        <end position="450"/>
    </location>
</feature>
<dbReference type="EMBL" id="SHDO01000017">
    <property type="protein sequence ID" value="MBX6981520.1"/>
    <property type="molecule type" value="Genomic_DNA"/>
</dbReference>
<dbReference type="PROSITE" id="PS51192">
    <property type="entry name" value="HELICASE_ATP_BIND_1"/>
    <property type="match status" value="1"/>
</dbReference>
<reference evidence="3" key="1">
    <citation type="journal article" date="2017" name="Genome Biol. Evol.">
        <title>Genomic Epidemiology of NDM-1-Encoding Plasmids in Latin American Clinical Isolates Reveals Insights into the Evolution of Multidrug Resistance.</title>
        <authorList>
            <person name="Marquez-Ortiz R.A."/>
            <person name="Haggerty L."/>
            <person name="Olarte N."/>
            <person name="Duarte C."/>
            <person name="Garza-Ramos U."/>
            <person name="Silva-Sanchez J."/>
            <person name="Castro B.E."/>
            <person name="Sim E.M."/>
            <person name="Beltran M."/>
            <person name="Moncada M.V."/>
            <person name="Valderrama A."/>
            <person name="Castellanos J.E."/>
            <person name="Charles I.G."/>
            <person name="Vanegas N."/>
            <person name="Escobar-Perez J."/>
            <person name="Petty N.K."/>
        </authorList>
    </citation>
    <scope>NUCLEOTIDE SEQUENCE</scope>
    <source>
        <strain evidence="3">06-1619</strain>
        <plasmid evidence="3">p06-1619-1</plasmid>
    </source>
</reference>
<feature type="region of interest" description="Disordered" evidence="1">
    <location>
        <begin position="429"/>
        <end position="450"/>
    </location>
</feature>
<dbReference type="InterPro" id="IPR027417">
    <property type="entry name" value="P-loop_NTPase"/>
</dbReference>
<proteinExistence type="predicted"/>
<dbReference type="InterPro" id="IPR014001">
    <property type="entry name" value="Helicase_ATP-bd"/>
</dbReference>
<dbReference type="GO" id="GO:0004386">
    <property type="term" value="F:helicase activity"/>
    <property type="evidence" value="ECO:0007669"/>
    <property type="project" value="UniProtKB-KW"/>
</dbReference>
<evidence type="ECO:0000259" key="2">
    <source>
        <dbReference type="PROSITE" id="PS51192"/>
    </source>
</evidence>
<dbReference type="SMART" id="SM00487">
    <property type="entry name" value="DEXDc"/>
    <property type="match status" value="1"/>
</dbReference>
<keyword evidence="4" id="KW-0347">Helicase</keyword>
<keyword evidence="4" id="KW-0067">ATP-binding</keyword>
<evidence type="ECO:0000313" key="4">
    <source>
        <dbReference type="EMBL" id="MBX6981520.1"/>
    </source>
</evidence>
<dbReference type="Gene3D" id="3.40.50.300">
    <property type="entry name" value="P-loop containing nucleotide triphosphate hydrolases"/>
    <property type="match status" value="2"/>
</dbReference>
<dbReference type="RefSeq" id="WP_147675448.1">
    <property type="nucleotide sequence ID" value="NZ_CP118864.1"/>
</dbReference>